<proteinExistence type="predicted"/>
<dbReference type="GO" id="GO:0008270">
    <property type="term" value="F:zinc ion binding"/>
    <property type="evidence" value="ECO:0007669"/>
    <property type="project" value="InterPro"/>
</dbReference>
<accession>A0A1B9GPQ8</accession>
<reference evidence="3 4" key="1">
    <citation type="submission" date="2013-07" db="EMBL/GenBank/DDBJ databases">
        <title>The Genome Sequence of Cryptococcus heveanensis BCC8398.</title>
        <authorList>
            <consortium name="The Broad Institute Genome Sequencing Platform"/>
            <person name="Cuomo C."/>
            <person name="Litvintseva A."/>
            <person name="Chen Y."/>
            <person name="Heitman J."/>
            <person name="Sun S."/>
            <person name="Springer D."/>
            <person name="Dromer F."/>
            <person name="Young S.K."/>
            <person name="Zeng Q."/>
            <person name="Gargeya S."/>
            <person name="Fitzgerald M."/>
            <person name="Abouelleil A."/>
            <person name="Alvarado L."/>
            <person name="Berlin A.M."/>
            <person name="Chapman S.B."/>
            <person name="Dewar J."/>
            <person name="Goldberg J."/>
            <person name="Griggs A."/>
            <person name="Gujja S."/>
            <person name="Hansen M."/>
            <person name="Howarth C."/>
            <person name="Imamovic A."/>
            <person name="Larimer J."/>
            <person name="McCowan C."/>
            <person name="Murphy C."/>
            <person name="Pearson M."/>
            <person name="Priest M."/>
            <person name="Roberts A."/>
            <person name="Saif S."/>
            <person name="Shea T."/>
            <person name="Sykes S."/>
            <person name="Wortman J."/>
            <person name="Nusbaum C."/>
            <person name="Birren B."/>
        </authorList>
    </citation>
    <scope>NUCLEOTIDE SEQUENCE [LARGE SCALE GENOMIC DNA]</scope>
    <source>
        <strain evidence="3 4">BCC8398</strain>
    </source>
</reference>
<dbReference type="Gene3D" id="3.20.20.150">
    <property type="entry name" value="Divalent-metal-dependent TIM barrel enzymes"/>
    <property type="match status" value="1"/>
</dbReference>
<sequence>MWKLIEDLGDCLRQVPGVTLAIENTVRTSRSPETSLTTLSSISLLLTHFPHPAIALCLDLAHLHLSELDLNDPVGRETLFELLKRLRGRTRVIHVGDSCSAHGGRGERHSRGHLDVSSIRAILRHPLLRGIPTQLETPPYYRGLRHTTSTFSKRVSALETLRTSLERDFVQKIVNVPDEEWALKEKIITQRYFEEKKRVEDRIYKIMEKLKLKTADSGGHRWGKWKRCRDREVAVSRKVQGMKRRKKRSRACSLERSREQEGKQNWGKGSDREGDVAGEVQVKLEKL</sequence>
<dbReference type="PANTHER" id="PTHR21445:SF0">
    <property type="entry name" value="APURINIC-APYRIMIDINIC ENDONUCLEASE"/>
    <property type="match status" value="1"/>
</dbReference>
<gene>
    <name evidence="3" type="ORF">I316_05129</name>
</gene>
<organism evidence="3 4">
    <name type="scientific">Kwoniella heveanensis BCC8398</name>
    <dbReference type="NCBI Taxonomy" id="1296120"/>
    <lineage>
        <taxon>Eukaryota</taxon>
        <taxon>Fungi</taxon>
        <taxon>Dikarya</taxon>
        <taxon>Basidiomycota</taxon>
        <taxon>Agaricomycotina</taxon>
        <taxon>Tremellomycetes</taxon>
        <taxon>Tremellales</taxon>
        <taxon>Cryptococcaceae</taxon>
        <taxon>Kwoniella</taxon>
    </lineage>
</organism>
<evidence type="ECO:0000256" key="1">
    <source>
        <dbReference type="SAM" id="MobiDB-lite"/>
    </source>
</evidence>
<dbReference type="SUPFAM" id="SSF51658">
    <property type="entry name" value="Xylose isomerase-like"/>
    <property type="match status" value="1"/>
</dbReference>
<dbReference type="InterPro" id="IPR001719">
    <property type="entry name" value="AP_endonuc_2"/>
</dbReference>
<dbReference type="GO" id="GO:0005634">
    <property type="term" value="C:nucleus"/>
    <property type="evidence" value="ECO:0007669"/>
    <property type="project" value="TreeGrafter"/>
</dbReference>
<dbReference type="Proteomes" id="UP000092666">
    <property type="component" value="Unassembled WGS sequence"/>
</dbReference>
<feature type="region of interest" description="Disordered" evidence="1">
    <location>
        <begin position="240"/>
        <end position="279"/>
    </location>
</feature>
<dbReference type="InterPro" id="IPR013022">
    <property type="entry name" value="Xyl_isomerase-like_TIM-brl"/>
</dbReference>
<name>A0A1B9GPQ8_9TREE</name>
<feature type="compositionally biased region" description="Basic residues" evidence="1">
    <location>
        <begin position="240"/>
        <end position="250"/>
    </location>
</feature>
<dbReference type="OrthoDB" id="2573612at2759"/>
<dbReference type="GO" id="GO:0008081">
    <property type="term" value="F:phosphoric diester hydrolase activity"/>
    <property type="evidence" value="ECO:0007669"/>
    <property type="project" value="TreeGrafter"/>
</dbReference>
<evidence type="ECO:0000313" key="4">
    <source>
        <dbReference type="Proteomes" id="UP000092666"/>
    </source>
</evidence>
<dbReference type="PANTHER" id="PTHR21445">
    <property type="entry name" value="ENDONUCLEASE IV ENDODEOXYRIBONUCLEASE IV"/>
    <property type="match status" value="1"/>
</dbReference>
<keyword evidence="4" id="KW-1185">Reference proteome</keyword>
<feature type="compositionally biased region" description="Basic and acidic residues" evidence="1">
    <location>
        <begin position="253"/>
        <end position="262"/>
    </location>
</feature>
<dbReference type="GO" id="GO:0003906">
    <property type="term" value="F:DNA-(apurinic or apyrimidinic site) endonuclease activity"/>
    <property type="evidence" value="ECO:0007669"/>
    <property type="project" value="TreeGrafter"/>
</dbReference>
<dbReference type="GO" id="GO:0005739">
    <property type="term" value="C:mitochondrion"/>
    <property type="evidence" value="ECO:0007669"/>
    <property type="project" value="TreeGrafter"/>
</dbReference>
<feature type="domain" description="Xylose isomerase-like TIM barrel" evidence="2">
    <location>
        <begin position="12"/>
        <end position="139"/>
    </location>
</feature>
<reference evidence="4" key="2">
    <citation type="submission" date="2013-12" db="EMBL/GenBank/DDBJ databases">
        <title>Evolution of pathogenesis and genome organization in the Tremellales.</title>
        <authorList>
            <person name="Cuomo C."/>
            <person name="Litvintseva A."/>
            <person name="Heitman J."/>
            <person name="Chen Y."/>
            <person name="Sun S."/>
            <person name="Springer D."/>
            <person name="Dromer F."/>
            <person name="Young S."/>
            <person name="Zeng Q."/>
            <person name="Chapman S."/>
            <person name="Gujja S."/>
            <person name="Saif S."/>
            <person name="Birren B."/>
        </authorList>
    </citation>
    <scope>NUCLEOTIDE SEQUENCE [LARGE SCALE GENOMIC DNA]</scope>
    <source>
        <strain evidence="4">BCC8398</strain>
    </source>
</reference>
<dbReference type="Pfam" id="PF01261">
    <property type="entry name" value="AP_endonuc_2"/>
    <property type="match status" value="1"/>
</dbReference>
<dbReference type="InterPro" id="IPR036237">
    <property type="entry name" value="Xyl_isomerase-like_sf"/>
</dbReference>
<protein>
    <recommendedName>
        <fullName evidence="2">Xylose isomerase-like TIM barrel domain-containing protein</fullName>
    </recommendedName>
</protein>
<dbReference type="STRING" id="1296120.A0A1B9GPQ8"/>
<evidence type="ECO:0000259" key="2">
    <source>
        <dbReference type="Pfam" id="PF01261"/>
    </source>
</evidence>
<dbReference type="EMBL" id="KV700127">
    <property type="protein sequence ID" value="OCF33084.1"/>
    <property type="molecule type" value="Genomic_DNA"/>
</dbReference>
<dbReference type="GO" id="GO:0003677">
    <property type="term" value="F:DNA binding"/>
    <property type="evidence" value="ECO:0007669"/>
    <property type="project" value="InterPro"/>
</dbReference>
<dbReference type="AlphaFoldDB" id="A0A1B9GPQ8"/>
<dbReference type="GO" id="GO:0006284">
    <property type="term" value="P:base-excision repair"/>
    <property type="evidence" value="ECO:0007669"/>
    <property type="project" value="TreeGrafter"/>
</dbReference>
<evidence type="ECO:0000313" key="3">
    <source>
        <dbReference type="EMBL" id="OCF33084.1"/>
    </source>
</evidence>